<dbReference type="EMBL" id="MU006811">
    <property type="protein sequence ID" value="KAF2634985.1"/>
    <property type="molecule type" value="Genomic_DNA"/>
</dbReference>
<keyword evidence="3" id="KW-1185">Reference proteome</keyword>
<proteinExistence type="predicted"/>
<feature type="compositionally biased region" description="Polar residues" evidence="1">
    <location>
        <begin position="39"/>
        <end position="58"/>
    </location>
</feature>
<dbReference type="AlphaFoldDB" id="A0A6A6RIM2"/>
<feature type="compositionally biased region" description="Basic and acidic residues" evidence="1">
    <location>
        <begin position="97"/>
        <end position="110"/>
    </location>
</feature>
<dbReference type="Proteomes" id="UP000799753">
    <property type="component" value="Unassembled WGS sequence"/>
</dbReference>
<protein>
    <submittedName>
        <fullName evidence="2">Uncharacterized protein</fullName>
    </submittedName>
</protein>
<evidence type="ECO:0000313" key="2">
    <source>
        <dbReference type="EMBL" id="KAF2634985.1"/>
    </source>
</evidence>
<dbReference type="OrthoDB" id="5386823at2759"/>
<name>A0A6A6RIM2_9PLEO</name>
<feature type="region of interest" description="Disordered" evidence="1">
    <location>
        <begin position="1"/>
        <end position="125"/>
    </location>
</feature>
<reference evidence="2" key="1">
    <citation type="journal article" date="2020" name="Stud. Mycol.">
        <title>101 Dothideomycetes genomes: a test case for predicting lifestyles and emergence of pathogens.</title>
        <authorList>
            <person name="Haridas S."/>
            <person name="Albert R."/>
            <person name="Binder M."/>
            <person name="Bloem J."/>
            <person name="Labutti K."/>
            <person name="Salamov A."/>
            <person name="Andreopoulos B."/>
            <person name="Baker S."/>
            <person name="Barry K."/>
            <person name="Bills G."/>
            <person name="Bluhm B."/>
            <person name="Cannon C."/>
            <person name="Castanera R."/>
            <person name="Culley D."/>
            <person name="Daum C."/>
            <person name="Ezra D."/>
            <person name="Gonzalez J."/>
            <person name="Henrissat B."/>
            <person name="Kuo A."/>
            <person name="Liang C."/>
            <person name="Lipzen A."/>
            <person name="Lutzoni F."/>
            <person name="Magnuson J."/>
            <person name="Mondo S."/>
            <person name="Nolan M."/>
            <person name="Ohm R."/>
            <person name="Pangilinan J."/>
            <person name="Park H.-J."/>
            <person name="Ramirez L."/>
            <person name="Alfaro M."/>
            <person name="Sun H."/>
            <person name="Tritt A."/>
            <person name="Yoshinaga Y."/>
            <person name="Zwiers L.-H."/>
            <person name="Turgeon B."/>
            <person name="Goodwin S."/>
            <person name="Spatafora J."/>
            <person name="Crous P."/>
            <person name="Grigoriev I."/>
        </authorList>
    </citation>
    <scope>NUCLEOTIDE SEQUENCE</scope>
    <source>
        <strain evidence="2">CBS 473.64</strain>
    </source>
</reference>
<sequence>MSSNLFSTEPGGEQTQYERDASDVQPHAKVAGQLGDPATGTSTSTHKAASNVPNTQGITPADKIRYGQSIQEGGVGGKTSTVTGETAEDGFGGTEALEEKGGSVAQERRVQGYGGSNDMDRNIGA</sequence>
<evidence type="ECO:0000313" key="3">
    <source>
        <dbReference type="Proteomes" id="UP000799753"/>
    </source>
</evidence>
<accession>A0A6A6RIM2</accession>
<gene>
    <name evidence="2" type="ORF">P280DRAFT_200848</name>
</gene>
<organism evidence="2 3">
    <name type="scientific">Massarina eburnea CBS 473.64</name>
    <dbReference type="NCBI Taxonomy" id="1395130"/>
    <lineage>
        <taxon>Eukaryota</taxon>
        <taxon>Fungi</taxon>
        <taxon>Dikarya</taxon>
        <taxon>Ascomycota</taxon>
        <taxon>Pezizomycotina</taxon>
        <taxon>Dothideomycetes</taxon>
        <taxon>Pleosporomycetidae</taxon>
        <taxon>Pleosporales</taxon>
        <taxon>Massarineae</taxon>
        <taxon>Massarinaceae</taxon>
        <taxon>Massarina</taxon>
    </lineage>
</organism>
<evidence type="ECO:0000256" key="1">
    <source>
        <dbReference type="SAM" id="MobiDB-lite"/>
    </source>
</evidence>